<protein>
    <submittedName>
        <fullName evidence="2">CRISPR-associated protein, Csd1 family</fullName>
    </submittedName>
</protein>
<dbReference type="InterPro" id="IPR010144">
    <property type="entry name" value="CRISPR-assoc_prot_Csd1-typ"/>
</dbReference>
<keyword evidence="3" id="KW-1185">Reference proteome</keyword>
<organism evidence="2 3">
    <name type="scientific">Desulfocucumis palustris</name>
    <dbReference type="NCBI Taxonomy" id="1898651"/>
    <lineage>
        <taxon>Bacteria</taxon>
        <taxon>Bacillati</taxon>
        <taxon>Bacillota</taxon>
        <taxon>Clostridia</taxon>
        <taxon>Eubacteriales</taxon>
        <taxon>Desulfocucumaceae</taxon>
        <taxon>Desulfocucumis</taxon>
    </lineage>
</organism>
<reference evidence="3" key="1">
    <citation type="submission" date="2018-02" db="EMBL/GenBank/DDBJ databases">
        <title>Genome sequence of Desulfocucumis palustris strain NAW-5.</title>
        <authorList>
            <person name="Watanabe M."/>
            <person name="Kojima H."/>
            <person name="Fukui M."/>
        </authorList>
    </citation>
    <scope>NUCLEOTIDE SEQUENCE [LARGE SCALE GENOMIC DNA]</scope>
    <source>
        <strain evidence="3">NAW-5</strain>
    </source>
</reference>
<dbReference type="RefSeq" id="WP_104370683.1">
    <property type="nucleotide sequence ID" value="NZ_BFAV01000018.1"/>
</dbReference>
<dbReference type="EMBL" id="BFAV01000018">
    <property type="protein sequence ID" value="GBF32112.1"/>
    <property type="molecule type" value="Genomic_DNA"/>
</dbReference>
<gene>
    <name evidence="2" type="ORF">DCCM_0303</name>
</gene>
<dbReference type="NCBIfam" id="TIGR01863">
    <property type="entry name" value="cas_Csd1"/>
    <property type="match status" value="1"/>
</dbReference>
<feature type="compositionally biased region" description="Acidic residues" evidence="1">
    <location>
        <begin position="698"/>
        <end position="710"/>
    </location>
</feature>
<evidence type="ECO:0000313" key="2">
    <source>
        <dbReference type="EMBL" id="GBF32112.1"/>
    </source>
</evidence>
<dbReference type="Pfam" id="PF09709">
    <property type="entry name" value="Cas_Csd1"/>
    <property type="match status" value="1"/>
</dbReference>
<evidence type="ECO:0000256" key="1">
    <source>
        <dbReference type="SAM" id="MobiDB-lite"/>
    </source>
</evidence>
<evidence type="ECO:0000313" key="3">
    <source>
        <dbReference type="Proteomes" id="UP000239549"/>
    </source>
</evidence>
<name>A0A2L2X7Z5_9FIRM</name>
<comment type="caution">
    <text evidence="2">The sequence shown here is derived from an EMBL/GenBank/DDBJ whole genome shotgun (WGS) entry which is preliminary data.</text>
</comment>
<accession>A0A2L2X7Z5</accession>
<dbReference type="OrthoDB" id="5389988at2"/>
<proteinExistence type="predicted"/>
<dbReference type="Proteomes" id="UP000239549">
    <property type="component" value="Unassembled WGS sequence"/>
</dbReference>
<sequence length="710" mass="80876">MNWVASLCALYDANAERAGKAEMWKGKPLVLFPVGYDTMEAQIEIHIDQEGKYIGAHLLEKEEAETLVPYPESRTSGIKALPLFDSLAYVAGDLPEAVTFYFPDAKNEKERQSKLARLKGSFPSYLAGLKAWCESPFSHPKVMAIYRYVARQTVAGDLIRSQVLAADENGIISDKVKVQKAPLDKAFVRFRVFMNDELLPEDILGDSNNAYDSAVWLDRTVQSSFIDYYLSTFQATDLCYMTGEHTPRAKTHPLKIRGKWDTKAKLISANDDTNFTYRGRFNTKDKETGYNEALSIGYVTSQKAHNALKWIIRRQGFSRDGVCIVVWENALRDLPDFYASAADILSRVTGDPGDEADEFEFGEESLLEEDEGEAPETNYASAAKFNAVLDGYASKLSGISKMVVLALDSATPGRLAMTYYKELQSSRYLKNLRLWHESCAWKHEYIQDKKLKAYAGMASLREIALAVYGTEQGEDNNPQLKLSKNSDNKAPMLAAVFERLRPCIIDGGAIPRDMVRAAVLKASNPLAYKAKFNYNKVLHIACSLVKRFYWEKQQRKDREGVILGMELDKTNRDRSYLYGRMLAVAERVERITYEKGETRITNAERYMQAFSRSPFRTWDIIWKNLQPYLKQLKPASREYYKNLLGEITGLFEYKDRISNEILDGKYLLGYDCQRTDLKRWPKEQTSSREGANFLPEGTNEEDKNDEEGEE</sequence>
<dbReference type="AlphaFoldDB" id="A0A2L2X7Z5"/>
<feature type="region of interest" description="Disordered" evidence="1">
    <location>
        <begin position="680"/>
        <end position="710"/>
    </location>
</feature>